<dbReference type="InterPro" id="IPR003018">
    <property type="entry name" value="GAF"/>
</dbReference>
<dbReference type="InterPro" id="IPR013655">
    <property type="entry name" value="PAS_fold_3"/>
</dbReference>
<dbReference type="PANTHER" id="PTHR43642">
    <property type="entry name" value="HYBRID SIGNAL TRANSDUCTION HISTIDINE KINASE G"/>
    <property type="match status" value="1"/>
</dbReference>
<dbReference type="InterPro" id="IPR005467">
    <property type="entry name" value="His_kinase_dom"/>
</dbReference>
<keyword evidence="6" id="KW-0175">Coiled coil</keyword>
<dbReference type="Pfam" id="PF02518">
    <property type="entry name" value="HATPase_c"/>
    <property type="match status" value="1"/>
</dbReference>
<dbReference type="Gene3D" id="1.10.510.10">
    <property type="entry name" value="Transferase(Phosphotransferase) domain 1"/>
    <property type="match status" value="1"/>
</dbReference>
<evidence type="ECO:0000259" key="8">
    <source>
        <dbReference type="PROSITE" id="PS50109"/>
    </source>
</evidence>
<dbReference type="Gene3D" id="3.30.200.20">
    <property type="entry name" value="Phosphorylase Kinase, domain 1"/>
    <property type="match status" value="1"/>
</dbReference>
<dbReference type="SMART" id="SM00387">
    <property type="entry name" value="HATPase_c"/>
    <property type="match status" value="1"/>
</dbReference>
<dbReference type="SMART" id="SM00220">
    <property type="entry name" value="S_TKc"/>
    <property type="match status" value="1"/>
</dbReference>
<dbReference type="SUPFAM" id="SSF55781">
    <property type="entry name" value="GAF domain-like"/>
    <property type="match status" value="1"/>
</dbReference>
<evidence type="ECO:0000256" key="3">
    <source>
        <dbReference type="ARBA" id="ARBA00022553"/>
    </source>
</evidence>
<dbReference type="SUPFAM" id="SSF52540">
    <property type="entry name" value="P-loop containing nucleoside triphosphate hydrolases"/>
    <property type="match status" value="1"/>
</dbReference>
<organism evidence="10 11">
    <name type="scientific">Nostoc punctiforme NIES-2108</name>
    <dbReference type="NCBI Taxonomy" id="1356359"/>
    <lineage>
        <taxon>Bacteria</taxon>
        <taxon>Bacillati</taxon>
        <taxon>Cyanobacteriota</taxon>
        <taxon>Cyanophyceae</taxon>
        <taxon>Nostocales</taxon>
        <taxon>Nostocaceae</taxon>
        <taxon>Nostoc</taxon>
    </lineage>
</organism>
<dbReference type="SUPFAM" id="SSF56112">
    <property type="entry name" value="Protein kinase-like (PK-like)"/>
    <property type="match status" value="1"/>
</dbReference>
<dbReference type="InterPro" id="IPR000700">
    <property type="entry name" value="PAS-assoc_C"/>
</dbReference>
<dbReference type="InterPro" id="IPR003594">
    <property type="entry name" value="HATPase_dom"/>
</dbReference>
<proteinExistence type="predicted"/>
<dbReference type="EC" id="2.7.13.3" evidence="2"/>
<accession>A0A367RVZ7</accession>
<feature type="coiled-coil region" evidence="6">
    <location>
        <begin position="1637"/>
        <end position="1667"/>
    </location>
</feature>
<evidence type="ECO:0000313" key="11">
    <source>
        <dbReference type="Proteomes" id="UP000252085"/>
    </source>
</evidence>
<evidence type="ECO:0000259" key="7">
    <source>
        <dbReference type="PROSITE" id="PS50011"/>
    </source>
</evidence>
<dbReference type="InterPro" id="IPR008271">
    <property type="entry name" value="Ser/Thr_kinase_AS"/>
</dbReference>
<dbReference type="InterPro" id="IPR000719">
    <property type="entry name" value="Prot_kinase_dom"/>
</dbReference>
<evidence type="ECO:0000256" key="5">
    <source>
        <dbReference type="ARBA" id="ARBA00023012"/>
    </source>
</evidence>
<sequence>MTTAIHEVYSMSGYKLIETIYQGSKTVVYRAIRLVDEQPVVIKILQVESPTFNELLQFRNQYTIAKNLNISSIVHPYSLEPYRNSYAFVMEDFGGISLREYTKTQSLELGEFLTIALQLSQILHELHQERVIHKDIKPTNILINPQTKQVKLIDFSIACLLSKEHQTMTSPKVLEGTLAYLSPEQTGRMNRGIDYRSDFYSLGVTFFELLTEQLPFESEDSMELVHCHIAKQPPILRGKREEIPKVVSDIVIKLMAKNAEDRYQNALGLKHDLENCLWQLNETGKIKYFQIGQRDICDRFIIPEKLYGRETAVQQLLEAFERVSLGKREIVLIAGCSGIGKTAVVNEVHKPIVRQRGYFIKGKFDQFNRNIPLSAFVQSLRDLIVQLLTETDQQLQQWKKNILAALRDDAQIIIDVIPELEKIIAKQPPTPELSVEAAQNRFNLLLQSFIQVFTTKEHPLVIFLDDLQWADLASLKLLQLLMNESECGYLLLIGAYRDNEVLPAHPLMSTLDEARKIGTTINLMTLQPLSQLKLNQLVSDTLGCKEELALPISQLVLKKTHGNPFFATQFIKALHQDGLIIFNFAEGCWQCDIAKINQQSLTDNVLEFMAFQLRRLPESTQQALKLAACIGNQFDLATLAIVSEQVETETAACLWNGLQEGLILPQSEVYKFYVGQEEEIFTQQTSQNTGYKFLHDRVQQAAYSLIPDDQKQATHYKIGMLLLRNSSDSEREERLFEIVTHLNAGSSLITAPSERQKLAQLNLSAGRRAKSATAYTVAVEYLSTGISLLSHSCWESHYDLTLALYIEVTEATYLNADFEQMEQWVTIVLQHAKTLLDSIPIYVTRMMAGRSQGLPLKTLNIGLQVLQLLGIEFPQQPTPADIGQAAQATMQLWEGRSSLDLLNLSTMSDAHRLAAMSIMSKMIPAAYLARPALMPLLILKQVEFSIKYGNCPVSVYAYADYGIILCGVLGNLEAGYEFGQLALNLLEQLQSKIFKCRTYFIVYNFIRHWKDPLREQLVHLQEGYQNGLETGDIDSTSLNAQAYCHYAYFAGRELTGLANEMAAYRQSIHSLKQESPLQYLDIAYQAVLNLLGHSQSPDRLTGTIYHAEQRLSLNQATQDRTGLFHWQINQTILWYLFGQYQEAAQQSAQAKQYLDAGIAQFGVALYFFYDSLIHLSLYKTATESEQQQILAQVEANQEKMQRWAAFAPCNHQHRWDLVEAERYAISERAVAMDFYDRAIAKAKENGFLQDEALANELAAKFYLNWGKEKVAQVYMQTAYSGYARWGAKAKTDDLEKRYPELLCPILQQTVQTVNLLEALATIANPVSSFTSTATSSGGNINNILDLSAILKASQTLSATIQLDEFLQQLTQIILENAGADKCALLLPEDGKWQIRAITTLDSTSLKLEPLENNPNVPTALIQYVKNTASVVVIDDLKTNLPIIDDYLIQHQPKSMMCLPILNQGRLVGILYLENHLTSGVFTSDRILVLNFLCTQAAISLENARLYANLQQSEARFQKVADNVPGAIYQLHVTADNLASMPYISSGCYNLYEVTAEEIIAGKENPRSLEHPDDIAGIEQAMMESAQNLTPFVHEWQIITPSGTVKWVQAASRPERQVDGAIVWDGLILDISDRKAAEAIVLQKSQQLEQAIEDLQKAQLQIVQSEKMSALGNLVAGVAHEINNPIGFIAGNVNEAKLGLEDIIEHLQLYRSGASTTEIEQHAQEIEIDYLLEDVPKMIKSMNVGCDRIKNISTSLRTFSRADKDYKVPFNIHEGIDSTILILKHRLKANEEHPAIEVITNYGNIPQVECFPGQLNQVFMNLIANAIDALEESNQGYSFQEIEDNINRITITTSMHNNSHVKIQIADNGIGMNDDVRKRIFEHLFTTKLVGKGTGLGLAIARQIIVEKHEGTLVVNSTLGQGSEFEITLPIGN</sequence>
<comment type="catalytic activity">
    <reaction evidence="1">
        <text>ATP + protein L-histidine = ADP + protein N-phospho-L-histidine.</text>
        <dbReference type="EC" id="2.7.13.3"/>
    </reaction>
</comment>
<feature type="domain" description="Protein kinase" evidence="7">
    <location>
        <begin position="14"/>
        <end position="274"/>
    </location>
</feature>
<evidence type="ECO:0000259" key="9">
    <source>
        <dbReference type="PROSITE" id="PS50113"/>
    </source>
</evidence>
<keyword evidence="5" id="KW-0902">Two-component regulatory system</keyword>
<protein>
    <recommendedName>
        <fullName evidence="2">histidine kinase</fullName>
        <ecNumber evidence="2">2.7.13.3</ecNumber>
    </recommendedName>
</protein>
<dbReference type="InterPro" id="IPR011009">
    <property type="entry name" value="Kinase-like_dom_sf"/>
</dbReference>
<dbReference type="SMART" id="SM00065">
    <property type="entry name" value="GAF"/>
    <property type="match status" value="1"/>
</dbReference>
<dbReference type="InterPro" id="IPR027417">
    <property type="entry name" value="P-loop_NTPase"/>
</dbReference>
<dbReference type="CDD" id="cd14014">
    <property type="entry name" value="STKc_PknB_like"/>
    <property type="match status" value="1"/>
</dbReference>
<dbReference type="SUPFAM" id="SSF55785">
    <property type="entry name" value="PYP-like sensor domain (PAS domain)"/>
    <property type="match status" value="1"/>
</dbReference>
<dbReference type="InterPro" id="IPR029016">
    <property type="entry name" value="GAF-like_dom_sf"/>
</dbReference>
<dbReference type="PANTHER" id="PTHR43642:SF1">
    <property type="entry name" value="HYBRID SIGNAL TRANSDUCTION HISTIDINE KINASE G"/>
    <property type="match status" value="1"/>
</dbReference>
<dbReference type="Pfam" id="PF08447">
    <property type="entry name" value="PAS_3"/>
    <property type="match status" value="1"/>
</dbReference>
<evidence type="ECO:0000256" key="4">
    <source>
        <dbReference type="ARBA" id="ARBA00022777"/>
    </source>
</evidence>
<dbReference type="InterPro" id="IPR003661">
    <property type="entry name" value="HisK_dim/P_dom"/>
</dbReference>
<keyword evidence="3" id="KW-0597">Phosphoprotein</keyword>
<dbReference type="InterPro" id="IPR041664">
    <property type="entry name" value="AAA_16"/>
</dbReference>
<evidence type="ECO:0000256" key="6">
    <source>
        <dbReference type="SAM" id="Coils"/>
    </source>
</evidence>
<reference evidence="10 11" key="1">
    <citation type="submission" date="2016-04" db="EMBL/GenBank/DDBJ databases">
        <authorList>
            <person name="Evans L.H."/>
            <person name="Alamgir A."/>
            <person name="Owens N."/>
            <person name="Weber N.D."/>
            <person name="Virtaneva K."/>
            <person name="Barbian K."/>
            <person name="Babar A."/>
            <person name="Rosenke K."/>
        </authorList>
    </citation>
    <scope>NUCLEOTIDE SEQUENCE [LARGE SCALE GENOMIC DNA]</scope>
    <source>
        <strain evidence="10">NIES-2108</strain>
    </source>
</reference>
<dbReference type="Gene3D" id="1.10.287.130">
    <property type="match status" value="1"/>
</dbReference>
<evidence type="ECO:0000256" key="2">
    <source>
        <dbReference type="ARBA" id="ARBA00012438"/>
    </source>
</evidence>
<dbReference type="InterPro" id="IPR053159">
    <property type="entry name" value="Hybrid_Histidine_Kinase"/>
</dbReference>
<dbReference type="Gene3D" id="3.40.50.300">
    <property type="entry name" value="P-loop containing nucleotide triphosphate hydrolases"/>
    <property type="match status" value="1"/>
</dbReference>
<dbReference type="Proteomes" id="UP000252085">
    <property type="component" value="Unassembled WGS sequence"/>
</dbReference>
<name>A0A367RVZ7_NOSPU</name>
<dbReference type="Gene3D" id="3.30.565.10">
    <property type="entry name" value="Histidine kinase-like ATPase, C-terminal domain"/>
    <property type="match status" value="1"/>
</dbReference>
<dbReference type="Gene3D" id="3.30.450.40">
    <property type="match status" value="1"/>
</dbReference>
<dbReference type="InterPro" id="IPR036890">
    <property type="entry name" value="HATPase_C_sf"/>
</dbReference>
<keyword evidence="4" id="KW-0418">Kinase</keyword>
<comment type="caution">
    <text evidence="10">The sequence shown here is derived from an EMBL/GenBank/DDBJ whole genome shotgun (WGS) entry which is preliminary data.</text>
</comment>
<dbReference type="GO" id="GO:0000155">
    <property type="term" value="F:phosphorelay sensor kinase activity"/>
    <property type="evidence" value="ECO:0007669"/>
    <property type="project" value="InterPro"/>
</dbReference>
<gene>
    <name evidence="10" type="ORF">A6769_04855</name>
</gene>
<dbReference type="Gene3D" id="3.30.450.20">
    <property type="entry name" value="PAS domain"/>
    <property type="match status" value="1"/>
</dbReference>
<dbReference type="Pfam" id="PF13191">
    <property type="entry name" value="AAA_16"/>
    <property type="match status" value="1"/>
</dbReference>
<dbReference type="Pfam" id="PF01590">
    <property type="entry name" value="GAF"/>
    <property type="match status" value="1"/>
</dbReference>
<dbReference type="PROSITE" id="PS50011">
    <property type="entry name" value="PROTEIN_KINASE_DOM"/>
    <property type="match status" value="1"/>
</dbReference>
<feature type="domain" description="PAC" evidence="9">
    <location>
        <begin position="1591"/>
        <end position="1642"/>
    </location>
</feature>
<dbReference type="InterPro" id="IPR004358">
    <property type="entry name" value="Sig_transdc_His_kin-like_C"/>
</dbReference>
<dbReference type="PROSITE" id="PS50109">
    <property type="entry name" value="HIS_KIN"/>
    <property type="match status" value="1"/>
</dbReference>
<dbReference type="PROSITE" id="PS50113">
    <property type="entry name" value="PAC"/>
    <property type="match status" value="1"/>
</dbReference>
<dbReference type="GO" id="GO:0005524">
    <property type="term" value="F:ATP binding"/>
    <property type="evidence" value="ECO:0007669"/>
    <property type="project" value="InterPro"/>
</dbReference>
<dbReference type="Pfam" id="PF00069">
    <property type="entry name" value="Pkinase"/>
    <property type="match status" value="1"/>
</dbReference>
<dbReference type="SUPFAM" id="SSF55874">
    <property type="entry name" value="ATPase domain of HSP90 chaperone/DNA topoisomerase II/histidine kinase"/>
    <property type="match status" value="1"/>
</dbReference>
<dbReference type="EMBL" id="LXQE01000085">
    <property type="protein sequence ID" value="RCJ39893.1"/>
    <property type="molecule type" value="Genomic_DNA"/>
</dbReference>
<evidence type="ECO:0000256" key="1">
    <source>
        <dbReference type="ARBA" id="ARBA00000085"/>
    </source>
</evidence>
<feature type="domain" description="Histidine kinase" evidence="8">
    <location>
        <begin position="1676"/>
        <end position="1932"/>
    </location>
</feature>
<dbReference type="InterPro" id="IPR036097">
    <property type="entry name" value="HisK_dim/P_sf"/>
</dbReference>
<dbReference type="PROSITE" id="PS00108">
    <property type="entry name" value="PROTEIN_KINASE_ST"/>
    <property type="match status" value="1"/>
</dbReference>
<dbReference type="GO" id="GO:0030522">
    <property type="term" value="P:intracellular receptor signaling pathway"/>
    <property type="evidence" value="ECO:0007669"/>
    <property type="project" value="UniProtKB-ARBA"/>
</dbReference>
<dbReference type="CDD" id="cd00082">
    <property type="entry name" value="HisKA"/>
    <property type="match status" value="1"/>
</dbReference>
<dbReference type="GO" id="GO:0038023">
    <property type="term" value="F:signaling receptor activity"/>
    <property type="evidence" value="ECO:0007669"/>
    <property type="project" value="UniProtKB-ARBA"/>
</dbReference>
<dbReference type="PRINTS" id="PR00344">
    <property type="entry name" value="BCTRLSENSOR"/>
</dbReference>
<dbReference type="SUPFAM" id="SSF47384">
    <property type="entry name" value="Homodimeric domain of signal transducing histidine kinase"/>
    <property type="match status" value="1"/>
</dbReference>
<dbReference type="InterPro" id="IPR035965">
    <property type="entry name" value="PAS-like_dom_sf"/>
</dbReference>
<keyword evidence="4" id="KW-0808">Transferase</keyword>
<evidence type="ECO:0000313" key="10">
    <source>
        <dbReference type="EMBL" id="RCJ39893.1"/>
    </source>
</evidence>